<dbReference type="GeneID" id="69801899"/>
<evidence type="ECO:0000313" key="3">
    <source>
        <dbReference type="Proteomes" id="UP000051957"/>
    </source>
</evidence>
<feature type="region of interest" description="Disordered" evidence="1">
    <location>
        <begin position="23"/>
        <end position="67"/>
    </location>
</feature>
<accession>A0A0R1Z732</accession>
<name>A0A0R1Z732_9LACO</name>
<proteinExistence type="predicted"/>
<comment type="caution">
    <text evidence="2">The sequence shown here is derived from an EMBL/GenBank/DDBJ whole genome shotgun (WGS) entry which is preliminary data.</text>
</comment>
<dbReference type="PROSITE" id="PS51257">
    <property type="entry name" value="PROKAR_LIPOPROTEIN"/>
    <property type="match status" value="1"/>
</dbReference>
<dbReference type="AlphaFoldDB" id="A0A0R1Z732"/>
<feature type="compositionally biased region" description="Low complexity" evidence="1">
    <location>
        <begin position="35"/>
        <end position="57"/>
    </location>
</feature>
<dbReference type="PATRIC" id="fig|1423784.4.peg.67"/>
<organism evidence="2 3">
    <name type="scientific">Lentilactobacillus parabuchneri DSM 5707 = NBRC 107865</name>
    <dbReference type="NCBI Taxonomy" id="1423784"/>
    <lineage>
        <taxon>Bacteria</taxon>
        <taxon>Bacillati</taxon>
        <taxon>Bacillota</taxon>
        <taxon>Bacilli</taxon>
        <taxon>Lactobacillales</taxon>
        <taxon>Lactobacillaceae</taxon>
        <taxon>Lentilactobacillus</taxon>
    </lineage>
</organism>
<evidence type="ECO:0000256" key="1">
    <source>
        <dbReference type="SAM" id="MobiDB-lite"/>
    </source>
</evidence>
<evidence type="ECO:0000313" key="2">
    <source>
        <dbReference type="EMBL" id="KRM47593.1"/>
    </source>
</evidence>
<evidence type="ECO:0008006" key="4">
    <source>
        <dbReference type="Google" id="ProtNLM"/>
    </source>
</evidence>
<sequence length="179" mass="19372">MHKTKGLILVLTIGLLLSGCGTGSTSEKSSHKSSSKVTASTTSKRSNSTSSTSTQSTNPKLSTKQQTAYNDTMSHALAQDQKEAEQGKKMYQWSKYVQSISYDIDNGYIVKVGTNFQQLNTASKTSVANHAQSFAQSQLIMIGKNIKATSPAPYLVFKSDSTTIGHSKKSVPTEFDFTK</sequence>
<feature type="compositionally biased region" description="Polar residues" evidence="1">
    <location>
        <begin position="58"/>
        <end position="67"/>
    </location>
</feature>
<dbReference type="EMBL" id="AZGK01000001">
    <property type="protein sequence ID" value="KRM47593.1"/>
    <property type="molecule type" value="Genomic_DNA"/>
</dbReference>
<reference evidence="2 3" key="1">
    <citation type="journal article" date="2015" name="Genome Announc.">
        <title>Expanding the biotechnology potential of lactobacilli through comparative genomics of 213 strains and associated genera.</title>
        <authorList>
            <person name="Sun Z."/>
            <person name="Harris H.M."/>
            <person name="McCann A."/>
            <person name="Guo C."/>
            <person name="Argimon S."/>
            <person name="Zhang W."/>
            <person name="Yang X."/>
            <person name="Jeffery I.B."/>
            <person name="Cooney J.C."/>
            <person name="Kagawa T.F."/>
            <person name="Liu W."/>
            <person name="Song Y."/>
            <person name="Salvetti E."/>
            <person name="Wrobel A."/>
            <person name="Rasinkangas P."/>
            <person name="Parkhill J."/>
            <person name="Rea M.C."/>
            <person name="O'Sullivan O."/>
            <person name="Ritari J."/>
            <person name="Douillard F.P."/>
            <person name="Paul Ross R."/>
            <person name="Yang R."/>
            <person name="Briner A.E."/>
            <person name="Felis G.E."/>
            <person name="de Vos W.M."/>
            <person name="Barrangou R."/>
            <person name="Klaenhammer T.R."/>
            <person name="Caufield P.W."/>
            <person name="Cui Y."/>
            <person name="Zhang H."/>
            <person name="O'Toole P.W."/>
        </authorList>
    </citation>
    <scope>NUCLEOTIDE SEQUENCE [LARGE SCALE GENOMIC DNA]</scope>
    <source>
        <strain evidence="2 3">DSM 5707</strain>
    </source>
</reference>
<protein>
    <recommendedName>
        <fullName evidence="4">Lipoprotein</fullName>
    </recommendedName>
</protein>
<gene>
    <name evidence="2" type="ORF">FC51_GL000067</name>
</gene>
<dbReference type="RefSeq" id="WP_057909356.1">
    <property type="nucleotide sequence ID" value="NZ_AZGK01000001.1"/>
</dbReference>
<dbReference type="Proteomes" id="UP000051957">
    <property type="component" value="Unassembled WGS sequence"/>
</dbReference>